<sequence>MTQKQNEPDCANCHMGWANQDGDGKIESCYEQCKFSSIVDRHLIEYADAWKELAGL</sequence>
<reference evidence="1" key="1">
    <citation type="journal article" date="2014" name="Front. Microbiol.">
        <title>High frequency of phylogenetically diverse reductive dehalogenase-homologous genes in deep subseafloor sedimentary metagenomes.</title>
        <authorList>
            <person name="Kawai M."/>
            <person name="Futagami T."/>
            <person name="Toyoda A."/>
            <person name="Takaki Y."/>
            <person name="Nishi S."/>
            <person name="Hori S."/>
            <person name="Arai W."/>
            <person name="Tsubouchi T."/>
            <person name="Morono Y."/>
            <person name="Uchiyama I."/>
            <person name="Ito T."/>
            <person name="Fujiyama A."/>
            <person name="Inagaki F."/>
            <person name="Takami H."/>
        </authorList>
    </citation>
    <scope>NUCLEOTIDE SEQUENCE</scope>
    <source>
        <strain evidence="1">Expedition CK06-06</strain>
    </source>
</reference>
<dbReference type="EMBL" id="BARW01036811">
    <property type="protein sequence ID" value="GAJ20750.1"/>
    <property type="molecule type" value="Genomic_DNA"/>
</dbReference>
<comment type="caution">
    <text evidence="1">The sequence shown here is derived from an EMBL/GenBank/DDBJ whole genome shotgun (WGS) entry which is preliminary data.</text>
</comment>
<dbReference type="AlphaFoldDB" id="X1W0T2"/>
<evidence type="ECO:0000313" key="1">
    <source>
        <dbReference type="EMBL" id="GAJ20750.1"/>
    </source>
</evidence>
<protein>
    <submittedName>
        <fullName evidence="1">Uncharacterized protein</fullName>
    </submittedName>
</protein>
<accession>X1W0T2</accession>
<gene>
    <name evidence="1" type="ORF">S12H4_57032</name>
</gene>
<organism evidence="1">
    <name type="scientific">marine sediment metagenome</name>
    <dbReference type="NCBI Taxonomy" id="412755"/>
    <lineage>
        <taxon>unclassified sequences</taxon>
        <taxon>metagenomes</taxon>
        <taxon>ecological metagenomes</taxon>
    </lineage>
</organism>
<proteinExistence type="predicted"/>
<name>X1W0T2_9ZZZZ</name>